<feature type="compositionally biased region" description="Polar residues" evidence="1">
    <location>
        <begin position="108"/>
        <end position="123"/>
    </location>
</feature>
<reference evidence="2" key="1">
    <citation type="submission" date="2020-04" db="EMBL/GenBank/DDBJ databases">
        <title>Analysis of mating type loci in Filobasidium floriforme.</title>
        <authorList>
            <person name="Nowrousian M."/>
        </authorList>
    </citation>
    <scope>NUCLEOTIDE SEQUENCE</scope>
    <source>
        <strain evidence="2">CBS 6242</strain>
    </source>
</reference>
<evidence type="ECO:0000313" key="3">
    <source>
        <dbReference type="Proteomes" id="UP000812966"/>
    </source>
</evidence>
<keyword evidence="3" id="KW-1185">Reference proteome</keyword>
<dbReference type="Proteomes" id="UP000812966">
    <property type="component" value="Unassembled WGS sequence"/>
</dbReference>
<dbReference type="EMBL" id="JABELV010000120">
    <property type="protein sequence ID" value="KAG7530362.1"/>
    <property type="molecule type" value="Genomic_DNA"/>
</dbReference>
<dbReference type="AlphaFoldDB" id="A0A8K0JHM7"/>
<sequence>MSVPLDRQKSPSVQHLQSYDRAMCEATLGTTPSSSSSPSSSSNSKPKSDSAAPPPPPFHTNPTKPGGVKSKLSLGLGLGFGKTKSKSNESEGAAQTGREAEGYPESKLVSNPSSDSGSKSHPTSPGALISQPSHNQNNPKAASISQAHPDDIKKSLTTFEDPLGLGLETLPTTEHADKMVKKGERKIRLGSLLHSGKLVSLK</sequence>
<proteinExistence type="predicted"/>
<feature type="compositionally biased region" description="Low complexity" evidence="1">
    <location>
        <begin position="64"/>
        <end position="75"/>
    </location>
</feature>
<evidence type="ECO:0000256" key="1">
    <source>
        <dbReference type="SAM" id="MobiDB-lite"/>
    </source>
</evidence>
<gene>
    <name evidence="2" type="ORF">FFLO_05078</name>
</gene>
<accession>A0A8K0JHM7</accession>
<comment type="caution">
    <text evidence="2">The sequence shown here is derived from an EMBL/GenBank/DDBJ whole genome shotgun (WGS) entry which is preliminary data.</text>
</comment>
<organism evidence="2 3">
    <name type="scientific">Filobasidium floriforme</name>
    <dbReference type="NCBI Taxonomy" id="5210"/>
    <lineage>
        <taxon>Eukaryota</taxon>
        <taxon>Fungi</taxon>
        <taxon>Dikarya</taxon>
        <taxon>Basidiomycota</taxon>
        <taxon>Agaricomycotina</taxon>
        <taxon>Tremellomycetes</taxon>
        <taxon>Filobasidiales</taxon>
        <taxon>Filobasidiaceae</taxon>
        <taxon>Filobasidium</taxon>
    </lineage>
</organism>
<feature type="compositionally biased region" description="Polar residues" evidence="1">
    <location>
        <begin position="130"/>
        <end position="146"/>
    </location>
</feature>
<feature type="region of interest" description="Disordered" evidence="1">
    <location>
        <begin position="1"/>
        <end position="156"/>
    </location>
</feature>
<feature type="compositionally biased region" description="Low complexity" evidence="1">
    <location>
        <begin position="32"/>
        <end position="51"/>
    </location>
</feature>
<protein>
    <submittedName>
        <fullName evidence="2">Uncharacterized protein</fullName>
    </submittedName>
</protein>
<evidence type="ECO:0000313" key="2">
    <source>
        <dbReference type="EMBL" id="KAG7530362.1"/>
    </source>
</evidence>
<name>A0A8K0JHM7_9TREE</name>